<dbReference type="GO" id="GO:0005576">
    <property type="term" value="C:extracellular region"/>
    <property type="evidence" value="ECO:0007669"/>
    <property type="project" value="InterPro"/>
</dbReference>
<proteinExistence type="inferred from homology"/>
<comment type="similarity">
    <text evidence="1">Belongs to the apolipoprotein L family.</text>
</comment>
<dbReference type="EMBL" id="VFJC01000003">
    <property type="protein sequence ID" value="KAB5584518.1"/>
    <property type="molecule type" value="Genomic_DNA"/>
</dbReference>
<keyword evidence="2" id="KW-0472">Membrane</keyword>
<dbReference type="PANTHER" id="PTHR14096">
    <property type="entry name" value="APOLIPOPROTEIN L"/>
    <property type="match status" value="1"/>
</dbReference>
<dbReference type="AlphaFoldDB" id="A0A5N5PZQ3"/>
<feature type="transmembrane region" description="Helical" evidence="2">
    <location>
        <begin position="180"/>
        <end position="200"/>
    </location>
</feature>
<reference evidence="3 4" key="1">
    <citation type="submission" date="2019-06" db="EMBL/GenBank/DDBJ databases">
        <title>A chromosome-scale genome assembly of the striped catfish, Pangasianodon hypophthalmus.</title>
        <authorList>
            <person name="Wen M."/>
            <person name="Zahm M."/>
            <person name="Roques C."/>
            <person name="Cabau C."/>
            <person name="Klopp C."/>
            <person name="Donnadieu C."/>
            <person name="Jouanno E."/>
            <person name="Avarre J.-C."/>
            <person name="Campet M."/>
            <person name="Ha T.T.T."/>
            <person name="Dugue R."/>
            <person name="Lampietro C."/>
            <person name="Louis A."/>
            <person name="Herpin A."/>
            <person name="Echchiki A."/>
            <person name="Berthelot C."/>
            <person name="Parey E."/>
            <person name="Roest-Crollius H."/>
            <person name="Braasch I."/>
            <person name="Postlethwait J."/>
            <person name="Bobe J."/>
            <person name="Montfort J."/>
            <person name="Bouchez O."/>
            <person name="Begum T."/>
            <person name="Schartl M."/>
            <person name="Guiguen Y."/>
        </authorList>
    </citation>
    <scope>NUCLEOTIDE SEQUENCE [LARGE SCALE GENOMIC DNA]</scope>
    <source>
        <strain evidence="3 4">Indonesia</strain>
        <tissue evidence="3">Blood</tissue>
    </source>
</reference>
<dbReference type="InterPro" id="IPR008405">
    <property type="entry name" value="ApoL"/>
</dbReference>
<evidence type="ECO:0000313" key="3">
    <source>
        <dbReference type="EMBL" id="KAB5584518.1"/>
    </source>
</evidence>
<dbReference type="GO" id="GO:0042157">
    <property type="term" value="P:lipoprotein metabolic process"/>
    <property type="evidence" value="ECO:0007669"/>
    <property type="project" value="InterPro"/>
</dbReference>
<keyword evidence="2" id="KW-1133">Transmembrane helix</keyword>
<dbReference type="Proteomes" id="UP000327468">
    <property type="component" value="Chromosome 2"/>
</dbReference>
<comment type="caution">
    <text evidence="3">The sequence shown here is derived from an EMBL/GenBank/DDBJ whole genome shotgun (WGS) entry which is preliminary data.</text>
</comment>
<protein>
    <submittedName>
        <fullName evidence="3">Uncharacterized protein</fullName>
    </submittedName>
</protein>
<organism evidence="3 4">
    <name type="scientific">Pangasianodon hypophthalmus</name>
    <name type="common">Striped catfish</name>
    <name type="synonym">Helicophagus hypophthalmus</name>
    <dbReference type="NCBI Taxonomy" id="310915"/>
    <lineage>
        <taxon>Eukaryota</taxon>
        <taxon>Metazoa</taxon>
        <taxon>Chordata</taxon>
        <taxon>Craniata</taxon>
        <taxon>Vertebrata</taxon>
        <taxon>Euteleostomi</taxon>
        <taxon>Actinopterygii</taxon>
        <taxon>Neopterygii</taxon>
        <taxon>Teleostei</taxon>
        <taxon>Ostariophysi</taxon>
        <taxon>Siluriformes</taxon>
        <taxon>Pangasiidae</taxon>
        <taxon>Pangasianodon</taxon>
    </lineage>
</organism>
<keyword evidence="4" id="KW-1185">Reference proteome</keyword>
<evidence type="ECO:0000313" key="4">
    <source>
        <dbReference type="Proteomes" id="UP000327468"/>
    </source>
</evidence>
<dbReference type="GO" id="GO:0006869">
    <property type="term" value="P:lipid transport"/>
    <property type="evidence" value="ECO:0007669"/>
    <property type="project" value="InterPro"/>
</dbReference>
<dbReference type="GO" id="GO:0016020">
    <property type="term" value="C:membrane"/>
    <property type="evidence" value="ECO:0007669"/>
    <property type="project" value="TreeGrafter"/>
</dbReference>
<name>A0A5N5PZQ3_PANHP</name>
<feature type="transmembrane region" description="Helical" evidence="2">
    <location>
        <begin position="152"/>
        <end position="174"/>
    </location>
</feature>
<evidence type="ECO:0000256" key="2">
    <source>
        <dbReference type="SAM" id="Phobius"/>
    </source>
</evidence>
<sequence>MQDNLQDFGLFAIRDNIIKISTSMDLDKRPPPDKTIINRIIKSGGRLLPGMVPFNNVPDSDQQSGEEELTVQDSIVDFMEWWLSEEPWNELEHPNAEKDDAKTFTQKAENLKKALCVFVHLLCEQGAILQDYIKELQEVADKADKELKMGGITGATVVALGLAAAVGSVIFTRLTVRSSVAVAAVGVGFVAVGGSAAIINKIHTNVESKKVETILKKYSTHIEEIERCVKFIGSNVEWLKKYDLSTLKWLPGVVQVAEDSVGAITPISKSSGLIQGFMLGMDICSSKDNSEQLKKCSETKFAKNIRMLAKQMQASLEELMKFKKVVESAGI</sequence>
<evidence type="ECO:0000256" key="1">
    <source>
        <dbReference type="ARBA" id="ARBA00010090"/>
    </source>
</evidence>
<accession>A0A5N5PZQ3</accession>
<dbReference type="GO" id="GO:0008289">
    <property type="term" value="F:lipid binding"/>
    <property type="evidence" value="ECO:0007669"/>
    <property type="project" value="InterPro"/>
</dbReference>
<keyword evidence="2" id="KW-0812">Transmembrane</keyword>
<dbReference type="PANTHER" id="PTHR14096:SF59">
    <property type="entry name" value="APOLIPOPROTEIN L, 1 ISOFORM X1"/>
    <property type="match status" value="1"/>
</dbReference>
<gene>
    <name evidence="3" type="ORF">PHYPO_G00108470</name>
</gene>